<keyword evidence="3" id="KW-1185">Reference proteome</keyword>
<feature type="region of interest" description="Disordered" evidence="1">
    <location>
        <begin position="43"/>
        <end position="89"/>
    </location>
</feature>
<dbReference type="AlphaFoldDB" id="A0AAW0P5L5"/>
<organism evidence="2 3">
    <name type="scientific">Mugilogobius chulae</name>
    <name type="common">yellowstripe goby</name>
    <dbReference type="NCBI Taxonomy" id="88201"/>
    <lineage>
        <taxon>Eukaryota</taxon>
        <taxon>Metazoa</taxon>
        <taxon>Chordata</taxon>
        <taxon>Craniata</taxon>
        <taxon>Vertebrata</taxon>
        <taxon>Euteleostomi</taxon>
        <taxon>Actinopterygii</taxon>
        <taxon>Neopterygii</taxon>
        <taxon>Teleostei</taxon>
        <taxon>Neoteleostei</taxon>
        <taxon>Acanthomorphata</taxon>
        <taxon>Gobiaria</taxon>
        <taxon>Gobiiformes</taxon>
        <taxon>Gobioidei</taxon>
        <taxon>Gobiidae</taxon>
        <taxon>Gobionellinae</taxon>
        <taxon>Mugilogobius</taxon>
    </lineage>
</organism>
<sequence length="342" mass="38086">MASGTRSAKTHTKDTCEKNLPGARTLEDCQEAQNEVILSTAYQITHGKTADPSASRPGYRRGGAASGGAQDSPKGARPKTQRPGTFLSNRFATSDAEDAVIRNMRGESQEEVLHTDIMAAVEAETDTILSDFGTEELTKIVLITIKAAVPAIVKAVQKQLLSTVDSNRLNRNILESRFKEDELEQYSRKENVRISGIDEEPNGDEPEDLLVEKVCKLAAAAGANIKEHDISTAHRLGGSRKQGKTRPVIIRFVSRRKKTDLMKNKSVLRSNDAYKNIFICDDLTRLRYKLLKIAKEKCQHTFIREGRVICKYEGRYLTINNPDDLFLIGLDDVDYKTFGIDL</sequence>
<reference evidence="3" key="1">
    <citation type="submission" date="2024-04" db="EMBL/GenBank/DDBJ databases">
        <title>Salinicola lusitanus LLJ914,a marine bacterium isolated from the Okinawa Trough.</title>
        <authorList>
            <person name="Li J."/>
        </authorList>
    </citation>
    <scope>NUCLEOTIDE SEQUENCE [LARGE SCALE GENOMIC DNA]</scope>
</reference>
<protein>
    <submittedName>
        <fullName evidence="2">Uncharacterized protein</fullName>
    </submittedName>
</protein>
<dbReference type="Proteomes" id="UP001460270">
    <property type="component" value="Unassembled WGS sequence"/>
</dbReference>
<feature type="region of interest" description="Disordered" evidence="1">
    <location>
        <begin position="1"/>
        <end position="22"/>
    </location>
</feature>
<gene>
    <name evidence="2" type="ORF">WMY93_014296</name>
</gene>
<dbReference type="EMBL" id="JBBPFD010000010">
    <property type="protein sequence ID" value="KAK7909612.1"/>
    <property type="molecule type" value="Genomic_DNA"/>
</dbReference>
<dbReference type="Gene3D" id="3.30.70.1820">
    <property type="entry name" value="L1 transposable element, RRM domain"/>
    <property type="match status" value="1"/>
</dbReference>
<comment type="caution">
    <text evidence="2">The sequence shown here is derived from an EMBL/GenBank/DDBJ whole genome shotgun (WGS) entry which is preliminary data.</text>
</comment>
<accession>A0AAW0P5L5</accession>
<evidence type="ECO:0000313" key="3">
    <source>
        <dbReference type="Proteomes" id="UP001460270"/>
    </source>
</evidence>
<proteinExistence type="predicted"/>
<name>A0AAW0P5L5_9GOBI</name>
<evidence type="ECO:0000256" key="1">
    <source>
        <dbReference type="SAM" id="MobiDB-lite"/>
    </source>
</evidence>
<evidence type="ECO:0000313" key="2">
    <source>
        <dbReference type="EMBL" id="KAK7909612.1"/>
    </source>
</evidence>